<protein>
    <submittedName>
        <fullName evidence="8">Unannotated protein</fullName>
    </submittedName>
</protein>
<proteinExistence type="predicted"/>
<dbReference type="Pfam" id="PF00359">
    <property type="entry name" value="PTS_EIIA_2"/>
    <property type="match status" value="1"/>
</dbReference>
<evidence type="ECO:0000313" key="8">
    <source>
        <dbReference type="EMBL" id="CAB4541350.1"/>
    </source>
</evidence>
<evidence type="ECO:0000256" key="4">
    <source>
        <dbReference type="ARBA" id="ARBA00022679"/>
    </source>
</evidence>
<dbReference type="InterPro" id="IPR016152">
    <property type="entry name" value="PTrfase/Anion_transptr"/>
</dbReference>
<dbReference type="Gene3D" id="3.40.930.10">
    <property type="entry name" value="Mannitol-specific EII, Chain A"/>
    <property type="match status" value="1"/>
</dbReference>
<dbReference type="PANTHER" id="PTHR30181">
    <property type="entry name" value="MANNITOL PERMEASE IIC COMPONENT"/>
    <property type="match status" value="1"/>
</dbReference>
<organism evidence="8">
    <name type="scientific">freshwater metagenome</name>
    <dbReference type="NCBI Taxonomy" id="449393"/>
    <lineage>
        <taxon>unclassified sequences</taxon>
        <taxon>metagenomes</taxon>
        <taxon>ecological metagenomes</taxon>
    </lineage>
</organism>
<feature type="domain" description="PTS EIIA type-2" evidence="7">
    <location>
        <begin position="6"/>
        <end position="145"/>
    </location>
</feature>
<dbReference type="SUPFAM" id="SSF55804">
    <property type="entry name" value="Phoshotransferase/anion transport protein"/>
    <property type="match status" value="1"/>
</dbReference>
<dbReference type="InterPro" id="IPR002178">
    <property type="entry name" value="PTS_EIIA_type-2_dom"/>
</dbReference>
<sequence length="146" mass="15977">MHSPVSLIQESGIKLDFFAESVEDAIRKSGQLLEELGAVEDGYVDAMIQRETNFSTNLGMGFALPHGTLESQRLVRFNQVSFIRLREKLVWGDSPVSVVLGLAVNGDSHVEFLGHFADLVQDQAKRAVLLEAGGVEEILALLTPNN</sequence>
<keyword evidence="5" id="KW-0598">Phosphotransferase system</keyword>
<dbReference type="GO" id="GO:0005886">
    <property type="term" value="C:plasma membrane"/>
    <property type="evidence" value="ECO:0007669"/>
    <property type="project" value="TreeGrafter"/>
</dbReference>
<keyword evidence="4" id="KW-0808">Transferase</keyword>
<dbReference type="GO" id="GO:0016301">
    <property type="term" value="F:kinase activity"/>
    <property type="evidence" value="ECO:0007669"/>
    <property type="project" value="UniProtKB-KW"/>
</dbReference>
<dbReference type="EMBL" id="CAEZST010000003">
    <property type="protein sequence ID" value="CAB4541350.1"/>
    <property type="molecule type" value="Genomic_DNA"/>
</dbReference>
<gene>
    <name evidence="8" type="ORF">UFOPK1503_00271</name>
</gene>
<dbReference type="AlphaFoldDB" id="A0A6J6BQB2"/>
<dbReference type="CDD" id="cd00211">
    <property type="entry name" value="PTS_IIA_fru"/>
    <property type="match status" value="1"/>
</dbReference>
<evidence type="ECO:0000256" key="5">
    <source>
        <dbReference type="ARBA" id="ARBA00022683"/>
    </source>
</evidence>
<evidence type="ECO:0000256" key="3">
    <source>
        <dbReference type="ARBA" id="ARBA00022597"/>
    </source>
</evidence>
<evidence type="ECO:0000259" key="7">
    <source>
        <dbReference type="PROSITE" id="PS51094"/>
    </source>
</evidence>
<keyword evidence="6" id="KW-0418">Kinase</keyword>
<dbReference type="InterPro" id="IPR050893">
    <property type="entry name" value="Sugar_PTS"/>
</dbReference>
<keyword evidence="1" id="KW-0813">Transport</keyword>
<accession>A0A6J6BQB2</accession>
<evidence type="ECO:0000256" key="2">
    <source>
        <dbReference type="ARBA" id="ARBA00022553"/>
    </source>
</evidence>
<keyword evidence="3" id="KW-0762">Sugar transport</keyword>
<dbReference type="GO" id="GO:0090563">
    <property type="term" value="F:protein-phosphocysteine-sugar phosphotransferase activity"/>
    <property type="evidence" value="ECO:0007669"/>
    <property type="project" value="TreeGrafter"/>
</dbReference>
<reference evidence="8" key="1">
    <citation type="submission" date="2020-05" db="EMBL/GenBank/DDBJ databases">
        <authorList>
            <person name="Chiriac C."/>
            <person name="Salcher M."/>
            <person name="Ghai R."/>
            <person name="Kavagutti S V."/>
        </authorList>
    </citation>
    <scope>NUCLEOTIDE SEQUENCE</scope>
</reference>
<evidence type="ECO:0000256" key="6">
    <source>
        <dbReference type="ARBA" id="ARBA00022777"/>
    </source>
</evidence>
<evidence type="ECO:0000256" key="1">
    <source>
        <dbReference type="ARBA" id="ARBA00022448"/>
    </source>
</evidence>
<dbReference type="PROSITE" id="PS51094">
    <property type="entry name" value="PTS_EIIA_TYPE_2"/>
    <property type="match status" value="1"/>
</dbReference>
<name>A0A6J6BQB2_9ZZZZ</name>
<dbReference type="PANTHER" id="PTHR30181:SF2">
    <property type="entry name" value="PTS SYSTEM MANNITOL-SPECIFIC EIICBA COMPONENT"/>
    <property type="match status" value="1"/>
</dbReference>
<keyword evidence="2" id="KW-0597">Phosphoprotein</keyword>
<dbReference type="GO" id="GO:0009401">
    <property type="term" value="P:phosphoenolpyruvate-dependent sugar phosphotransferase system"/>
    <property type="evidence" value="ECO:0007669"/>
    <property type="project" value="UniProtKB-KW"/>
</dbReference>